<sequence length="113" mass="12804">MITMKLHFDPSKSADPDVVATFRGEVAQTLYLLWRRGHIVSQGFFKEVLQIASRIKSEQPTTVTGLAECFGARWMDPLSNFPKGDIETFCLEALPYFIGEQAITYKMEVTNEP</sequence>
<name>A0A0F9VAM1_9ZZZZ</name>
<dbReference type="AlphaFoldDB" id="A0A0F9VAM1"/>
<protein>
    <submittedName>
        <fullName evidence="1">Uncharacterized protein</fullName>
    </submittedName>
</protein>
<reference evidence="1" key="1">
    <citation type="journal article" date="2015" name="Nature">
        <title>Complex archaea that bridge the gap between prokaryotes and eukaryotes.</title>
        <authorList>
            <person name="Spang A."/>
            <person name="Saw J.H."/>
            <person name="Jorgensen S.L."/>
            <person name="Zaremba-Niedzwiedzka K."/>
            <person name="Martijn J."/>
            <person name="Lind A.E."/>
            <person name="van Eijk R."/>
            <person name="Schleper C."/>
            <person name="Guy L."/>
            <person name="Ettema T.J."/>
        </authorList>
    </citation>
    <scope>NUCLEOTIDE SEQUENCE</scope>
</reference>
<organism evidence="1">
    <name type="scientific">marine sediment metagenome</name>
    <dbReference type="NCBI Taxonomy" id="412755"/>
    <lineage>
        <taxon>unclassified sequences</taxon>
        <taxon>metagenomes</taxon>
        <taxon>ecological metagenomes</taxon>
    </lineage>
</organism>
<comment type="caution">
    <text evidence="1">The sequence shown here is derived from an EMBL/GenBank/DDBJ whole genome shotgun (WGS) entry which is preliminary data.</text>
</comment>
<proteinExistence type="predicted"/>
<evidence type="ECO:0000313" key="1">
    <source>
        <dbReference type="EMBL" id="KKN70611.1"/>
    </source>
</evidence>
<dbReference type="EMBL" id="LAZR01000400">
    <property type="protein sequence ID" value="KKN70611.1"/>
    <property type="molecule type" value="Genomic_DNA"/>
</dbReference>
<accession>A0A0F9VAM1</accession>
<gene>
    <name evidence="1" type="ORF">LCGC14_0428840</name>
</gene>